<sequence length="91" mass="9932">MGKKKKKHQTIYRAIKPVIKDDRIILSLLGAVGLGVTLASVTSIDEGRALLSKVVDAVKNLEEITGISKKSKVKVKPKKLKDKDPEEPIGE</sequence>
<comment type="caution">
    <text evidence="1">The sequence shown here is derived from an EMBL/GenBank/DDBJ whole genome shotgun (WGS) entry which is preliminary data.</text>
</comment>
<reference evidence="1 2" key="1">
    <citation type="submission" date="2019-09" db="EMBL/GenBank/DDBJ databases">
        <title>Genome sequence and assembly of Adhaeribacter sp.</title>
        <authorList>
            <person name="Chhetri G."/>
        </authorList>
    </citation>
    <scope>NUCLEOTIDE SEQUENCE [LARGE SCALE GENOMIC DNA]</scope>
    <source>
        <strain evidence="1 2">DK36</strain>
    </source>
</reference>
<dbReference type="RefSeq" id="WP_150091888.1">
    <property type="nucleotide sequence ID" value="NZ_VWSF01000023.1"/>
</dbReference>
<dbReference type="EMBL" id="VWSF01000023">
    <property type="protein sequence ID" value="KAA5541224.1"/>
    <property type="molecule type" value="Genomic_DNA"/>
</dbReference>
<evidence type="ECO:0000313" key="1">
    <source>
        <dbReference type="EMBL" id="KAA5541224.1"/>
    </source>
</evidence>
<accession>A0A5M6D176</accession>
<proteinExistence type="predicted"/>
<gene>
    <name evidence="1" type="ORF">F0145_21580</name>
</gene>
<dbReference type="AlphaFoldDB" id="A0A5M6D176"/>
<evidence type="ECO:0000313" key="2">
    <source>
        <dbReference type="Proteomes" id="UP000323426"/>
    </source>
</evidence>
<protein>
    <submittedName>
        <fullName evidence="1">Uncharacterized protein</fullName>
    </submittedName>
</protein>
<dbReference type="Proteomes" id="UP000323426">
    <property type="component" value="Unassembled WGS sequence"/>
</dbReference>
<name>A0A5M6D176_9BACT</name>
<keyword evidence="2" id="KW-1185">Reference proteome</keyword>
<organism evidence="1 2">
    <name type="scientific">Adhaeribacter rhizoryzae</name>
    <dbReference type="NCBI Taxonomy" id="2607907"/>
    <lineage>
        <taxon>Bacteria</taxon>
        <taxon>Pseudomonadati</taxon>
        <taxon>Bacteroidota</taxon>
        <taxon>Cytophagia</taxon>
        <taxon>Cytophagales</taxon>
        <taxon>Hymenobacteraceae</taxon>
        <taxon>Adhaeribacter</taxon>
    </lineage>
</organism>